<dbReference type="Pfam" id="PF01753">
    <property type="entry name" value="zf-MYND"/>
    <property type="match status" value="1"/>
</dbReference>
<dbReference type="InterPro" id="IPR046341">
    <property type="entry name" value="SET_dom_sf"/>
</dbReference>
<dbReference type="SUPFAM" id="SSF82199">
    <property type="entry name" value="SET domain"/>
    <property type="match status" value="1"/>
</dbReference>
<keyword evidence="5" id="KW-0863">Zinc-finger</keyword>
<gene>
    <name evidence="8" type="primary">Smyd4_4</name>
</gene>
<keyword evidence="4" id="KW-0479">Metal-binding</keyword>
<evidence type="ECO:0000256" key="4">
    <source>
        <dbReference type="ARBA" id="ARBA00022723"/>
    </source>
</evidence>
<dbReference type="OrthoDB" id="5945798at2759"/>
<accession>A0A2H8U026</accession>
<protein>
    <submittedName>
        <fullName evidence="8">SET and MYND domain-containing protein 4</fullName>
    </submittedName>
</protein>
<evidence type="ECO:0000256" key="2">
    <source>
        <dbReference type="ARBA" id="ARBA00022679"/>
    </source>
</evidence>
<dbReference type="InterPro" id="IPR052097">
    <property type="entry name" value="SET-MYND_domain_protein"/>
</dbReference>
<dbReference type="EMBL" id="GFXV01008120">
    <property type="protein sequence ID" value="MBW19925.1"/>
    <property type="molecule type" value="Transcribed_RNA"/>
</dbReference>
<dbReference type="PANTHER" id="PTHR46165:SF7">
    <property type="entry name" value="SET AND MYND DOMAIN-CONTAINING PROTEIN 4"/>
    <property type="match status" value="1"/>
</dbReference>
<dbReference type="InterPro" id="IPR002893">
    <property type="entry name" value="Znf_MYND"/>
</dbReference>
<keyword evidence="3" id="KW-0949">S-adenosyl-L-methionine</keyword>
<dbReference type="GO" id="GO:0008170">
    <property type="term" value="F:N-methyltransferase activity"/>
    <property type="evidence" value="ECO:0007669"/>
    <property type="project" value="UniProtKB-ARBA"/>
</dbReference>
<dbReference type="GO" id="GO:0005634">
    <property type="term" value="C:nucleus"/>
    <property type="evidence" value="ECO:0007669"/>
    <property type="project" value="TreeGrafter"/>
</dbReference>
<reference evidence="8" key="1">
    <citation type="submission" date="2017-10" db="EMBL/GenBank/DDBJ databases">
        <title>Transcriptome Assembly of Sugarcane Aphid Adults.</title>
        <authorList>
            <person name="Scully E.D."/>
            <person name="Palmer N.A."/>
            <person name="Geib S.M."/>
            <person name="Sarath G."/>
            <person name="Sattler S.E."/>
        </authorList>
    </citation>
    <scope>NUCLEOTIDE SEQUENCE</scope>
    <source>
        <tissue evidence="8">Whole body</tissue>
    </source>
</reference>
<evidence type="ECO:0000256" key="6">
    <source>
        <dbReference type="ARBA" id="ARBA00022833"/>
    </source>
</evidence>
<dbReference type="PROSITE" id="PS50280">
    <property type="entry name" value="SET"/>
    <property type="match status" value="1"/>
</dbReference>
<sequence>MNNAFDMEYDNFLHYSRRLQMADALGGVYVHLSTLKTAKSRFVFTRSLLRKHKMLTPTLNVDLEYDGPASTAKLRLKGNDFFKSKMYGKAADMYTMCLVSSDPTSECHALALGNRSAAYYHMGQFELCLKDVRWAIMSNYPPKLAYKLYERAGNAERMLGLAERAKESYAECLIRMDEVDMSEENKLKFRTAVDIAVAQCDERLEERKKTKKVLPAEQLVGGKNENIPALSAFVELKMSKDMGRGVYATHDINPGDVVAIEEPYICGPISHHTEVCNYNGCLKLDVALYPCPKCLSVSYCNKDCMDKADKDGHYLECPIMYFVKSTPGVTRVNELAMKWFLKAYLNMGLEKYCSTVDSFFKSKIDPKTRGFDENGQYKSDNFLTAYSLESIENKLSIDLLFFFNCIAVDMLHYLMLSGFKIPESYIATVGASLVHILTVLDLNCRKLNINAPTISFHKDRQATLTIGLTLYPTICLFNHSCDPNIKRSGNLSDRIRVMKAIQPIPKGTQLCCSYGIIFIGHEKEARQELYKDVFKFDCYCQPCKMNWPTYRYVPNRLSTLNILNPKMANDVQSECIKFSEFSKSVKPEDYHLHLDYLYSFIKLLFTNVKRPFQLYEDCLEMICIAHTISNNEIISICGYQF</sequence>
<dbReference type="GO" id="GO:0008276">
    <property type="term" value="F:protein methyltransferase activity"/>
    <property type="evidence" value="ECO:0007669"/>
    <property type="project" value="UniProtKB-ARBA"/>
</dbReference>
<dbReference type="GO" id="GO:0042826">
    <property type="term" value="F:histone deacetylase binding"/>
    <property type="evidence" value="ECO:0007669"/>
    <property type="project" value="TreeGrafter"/>
</dbReference>
<evidence type="ECO:0000256" key="1">
    <source>
        <dbReference type="ARBA" id="ARBA00022603"/>
    </source>
</evidence>
<dbReference type="AlphaFoldDB" id="A0A2H8U026"/>
<evidence type="ECO:0000256" key="3">
    <source>
        <dbReference type="ARBA" id="ARBA00022691"/>
    </source>
</evidence>
<dbReference type="SMART" id="SM00317">
    <property type="entry name" value="SET"/>
    <property type="match status" value="1"/>
</dbReference>
<dbReference type="Gene3D" id="1.10.220.160">
    <property type="match status" value="1"/>
</dbReference>
<keyword evidence="2" id="KW-0808">Transferase</keyword>
<dbReference type="SUPFAM" id="SSF48452">
    <property type="entry name" value="TPR-like"/>
    <property type="match status" value="1"/>
</dbReference>
<dbReference type="PANTHER" id="PTHR46165">
    <property type="entry name" value="SET AND MYND DOMAIN-CONTAINING PROTEIN 4"/>
    <property type="match status" value="1"/>
</dbReference>
<dbReference type="GO" id="GO:0008757">
    <property type="term" value="F:S-adenosylmethionine-dependent methyltransferase activity"/>
    <property type="evidence" value="ECO:0007669"/>
    <property type="project" value="UniProtKB-ARBA"/>
</dbReference>
<dbReference type="InterPro" id="IPR011990">
    <property type="entry name" value="TPR-like_helical_dom_sf"/>
</dbReference>
<dbReference type="InterPro" id="IPR001214">
    <property type="entry name" value="SET_dom"/>
</dbReference>
<dbReference type="GO" id="GO:0005737">
    <property type="term" value="C:cytoplasm"/>
    <property type="evidence" value="ECO:0007669"/>
    <property type="project" value="TreeGrafter"/>
</dbReference>
<organism evidence="8">
    <name type="scientific">Melanaphis sacchari</name>
    <dbReference type="NCBI Taxonomy" id="742174"/>
    <lineage>
        <taxon>Eukaryota</taxon>
        <taxon>Metazoa</taxon>
        <taxon>Ecdysozoa</taxon>
        <taxon>Arthropoda</taxon>
        <taxon>Hexapoda</taxon>
        <taxon>Insecta</taxon>
        <taxon>Pterygota</taxon>
        <taxon>Neoptera</taxon>
        <taxon>Paraneoptera</taxon>
        <taxon>Hemiptera</taxon>
        <taxon>Sternorrhyncha</taxon>
        <taxon>Aphidomorpha</taxon>
        <taxon>Aphidoidea</taxon>
        <taxon>Aphididae</taxon>
        <taxon>Aphidini</taxon>
        <taxon>Melanaphis</taxon>
    </lineage>
</organism>
<dbReference type="GO" id="GO:0032259">
    <property type="term" value="P:methylation"/>
    <property type="evidence" value="ECO:0007669"/>
    <property type="project" value="UniProtKB-KW"/>
</dbReference>
<dbReference type="Gene3D" id="2.170.270.10">
    <property type="entry name" value="SET domain"/>
    <property type="match status" value="1"/>
</dbReference>
<keyword evidence="1" id="KW-0489">Methyltransferase</keyword>
<evidence type="ECO:0000259" key="7">
    <source>
        <dbReference type="PROSITE" id="PS50280"/>
    </source>
</evidence>
<evidence type="ECO:0000256" key="5">
    <source>
        <dbReference type="ARBA" id="ARBA00022771"/>
    </source>
</evidence>
<dbReference type="Pfam" id="PF00856">
    <property type="entry name" value="SET"/>
    <property type="match status" value="1"/>
</dbReference>
<evidence type="ECO:0000313" key="8">
    <source>
        <dbReference type="EMBL" id="MBW19925.1"/>
    </source>
</evidence>
<dbReference type="GO" id="GO:0008270">
    <property type="term" value="F:zinc ion binding"/>
    <property type="evidence" value="ECO:0007669"/>
    <property type="project" value="UniProtKB-KW"/>
</dbReference>
<feature type="domain" description="SET" evidence="7">
    <location>
        <begin position="232"/>
        <end position="515"/>
    </location>
</feature>
<dbReference type="SUPFAM" id="SSF144232">
    <property type="entry name" value="HIT/MYND zinc finger-like"/>
    <property type="match status" value="1"/>
</dbReference>
<dbReference type="Gene3D" id="1.25.40.10">
    <property type="entry name" value="Tetratricopeptide repeat domain"/>
    <property type="match status" value="1"/>
</dbReference>
<dbReference type="Gene3D" id="6.10.140.2220">
    <property type="match status" value="1"/>
</dbReference>
<name>A0A2H8U026_9HEMI</name>
<proteinExistence type="predicted"/>
<keyword evidence="6" id="KW-0862">Zinc</keyword>